<dbReference type="EMBL" id="QNSB01000014">
    <property type="protein sequence ID" value="RBP69162.1"/>
    <property type="molecule type" value="Genomic_DNA"/>
</dbReference>
<dbReference type="InterPro" id="IPR017500">
    <property type="entry name" value="Phage_infect_YhgE_N"/>
</dbReference>
<evidence type="ECO:0000259" key="6">
    <source>
        <dbReference type="Pfam" id="PF12698"/>
    </source>
</evidence>
<dbReference type="InterPro" id="IPR013525">
    <property type="entry name" value="ABC2_TM"/>
</dbReference>
<comment type="subcellular location">
    <subcellularLocation>
        <location evidence="1">Membrane</location>
        <topology evidence="1">Multi-pass membrane protein</topology>
    </subcellularLocation>
</comment>
<dbReference type="InterPro" id="IPR023908">
    <property type="entry name" value="xxxLxxG_rpt"/>
</dbReference>
<dbReference type="NCBIfam" id="TIGR03061">
    <property type="entry name" value="pip_yhgE_Nterm"/>
    <property type="match status" value="1"/>
</dbReference>
<accession>A0A366IDN7</accession>
<name>A0A366IDN7_9MICO</name>
<dbReference type="GO" id="GO:0016020">
    <property type="term" value="C:membrane"/>
    <property type="evidence" value="ECO:0007669"/>
    <property type="project" value="UniProtKB-SubCell"/>
</dbReference>
<comment type="caution">
    <text evidence="7">The sequence shown here is derived from an EMBL/GenBank/DDBJ whole genome shotgun (WGS) entry which is preliminary data.</text>
</comment>
<evidence type="ECO:0000256" key="5">
    <source>
        <dbReference type="SAM" id="Phobius"/>
    </source>
</evidence>
<dbReference type="AlphaFoldDB" id="A0A366IDN7"/>
<dbReference type="PANTHER" id="PTHR43077">
    <property type="entry name" value="TRANSPORT PERMEASE YVFS-RELATED"/>
    <property type="match status" value="1"/>
</dbReference>
<feature type="transmembrane region" description="Helical" evidence="5">
    <location>
        <begin position="655"/>
        <end position="678"/>
    </location>
</feature>
<feature type="transmembrane region" description="Helical" evidence="5">
    <location>
        <begin position="12"/>
        <end position="36"/>
    </location>
</feature>
<gene>
    <name evidence="7" type="ORF">DFO65_1144</name>
</gene>
<dbReference type="RefSeq" id="WP_113905328.1">
    <property type="nucleotide sequence ID" value="NZ_QNSB01000014.1"/>
</dbReference>
<dbReference type="Proteomes" id="UP000253509">
    <property type="component" value="Unassembled WGS sequence"/>
</dbReference>
<dbReference type="InterPro" id="IPR011049">
    <property type="entry name" value="Serralysin-like_metalloprot_C"/>
</dbReference>
<dbReference type="GO" id="GO:0140359">
    <property type="term" value="F:ABC-type transporter activity"/>
    <property type="evidence" value="ECO:0007669"/>
    <property type="project" value="InterPro"/>
</dbReference>
<sequence>MRLERANSKRPVTWVSFLGLVLIPIIVAAGFILATWKSGDRLDSIDAAIVNADEGAEVDGQTVPLGRQLTSGLVSEEDTAINWEITDAETAEQGLADGTFAAALTIPEGFSRAVTSVEDASTATQTRIDVDVSEVAPAADTLISQAIAEAARTTFNTEMTKTYLDSIYVGFNEMGTQMRDLGEAAGELEKGTDELSRGTSEAATGAGELAAGMTELDTAGGELATGAGDLESGVGDLAAGTSELATGLDEAATGTKDLPESTDKLADGADELSTGVDEYTKSIDEIIEGFAGSGDTGGGDLGQVVDGAQGLSRGLHDYRDGLVRNADDARTLMNSGQVTGLDSLVDAGLLTSGEAKQVRAQLCPEGTPAETCAGLERAYATGLLGGTSGALDQAAAGLEEERDGVSLLSGIEELATGLEDGLGELTEGMESIADNADELLEASQGLRSGAASVAEGNRQLADGMPGLADGIAQAAEGSAQLDEGAGQLSDGMGEFRDGLDQYVAGVSSATTGTGDLATGLTALSDGTTELDEGMGTFSEGVQKGAEEVPSYTAPERDTLAEVVSSSIESPDDRGVPDLLQGTTIALLIMLALWIGGIVTYTVLRPVQAAVLLSTESSPAIWLRGLAPGLLVGAVQAVVLSSLATTVLDVDTTQAVRIVLLTFASALVFMIFNFALVAWLGGVGRFVSVIALVLAVAGRTIGAVPEFFAAVAPLLPLTPAMNGFAAIAGGTTGAGAACAGLLAWAVIGGVASLLAIVRARTTKPEVALAMA</sequence>
<feature type="transmembrane region" description="Helical" evidence="5">
    <location>
        <begin position="685"/>
        <end position="703"/>
    </location>
</feature>
<feature type="transmembrane region" description="Helical" evidence="5">
    <location>
        <begin position="624"/>
        <end position="643"/>
    </location>
</feature>
<protein>
    <submittedName>
        <fullName evidence="7">Putative membrane protein</fullName>
    </submittedName>
</protein>
<evidence type="ECO:0000256" key="2">
    <source>
        <dbReference type="ARBA" id="ARBA00022692"/>
    </source>
</evidence>
<dbReference type="Pfam" id="PF12698">
    <property type="entry name" value="ABC2_membrane_3"/>
    <property type="match status" value="1"/>
</dbReference>
<reference evidence="7 8" key="1">
    <citation type="submission" date="2018-06" db="EMBL/GenBank/DDBJ databases">
        <title>Freshwater and sediment microbial communities from various areas in North America, analyzing microbe dynamics in response to fracking.</title>
        <authorList>
            <person name="Lamendella R."/>
        </authorList>
    </citation>
    <scope>NUCLEOTIDE SEQUENCE [LARGE SCALE GENOMIC DNA]</scope>
    <source>
        <strain evidence="7 8">3b_TX</strain>
    </source>
</reference>
<feature type="transmembrane region" description="Helical" evidence="5">
    <location>
        <begin position="723"/>
        <end position="756"/>
    </location>
</feature>
<evidence type="ECO:0000313" key="8">
    <source>
        <dbReference type="Proteomes" id="UP000253509"/>
    </source>
</evidence>
<keyword evidence="3 5" id="KW-1133">Transmembrane helix</keyword>
<evidence type="ECO:0000256" key="3">
    <source>
        <dbReference type="ARBA" id="ARBA00022989"/>
    </source>
</evidence>
<organism evidence="7 8">
    <name type="scientific">Brevibacterium celere</name>
    <dbReference type="NCBI Taxonomy" id="225845"/>
    <lineage>
        <taxon>Bacteria</taxon>
        <taxon>Bacillati</taxon>
        <taxon>Actinomycetota</taxon>
        <taxon>Actinomycetes</taxon>
        <taxon>Micrococcales</taxon>
        <taxon>Brevibacteriaceae</taxon>
        <taxon>Brevibacterium</taxon>
    </lineage>
</organism>
<feature type="domain" description="ABC-2 type transporter transmembrane" evidence="6">
    <location>
        <begin position="16"/>
        <end position="175"/>
    </location>
</feature>
<keyword evidence="8" id="KW-1185">Reference proteome</keyword>
<evidence type="ECO:0000256" key="1">
    <source>
        <dbReference type="ARBA" id="ARBA00004141"/>
    </source>
</evidence>
<dbReference type="Gene3D" id="1.10.287.950">
    <property type="entry name" value="Methyl-accepting chemotaxis protein"/>
    <property type="match status" value="2"/>
</dbReference>
<proteinExistence type="predicted"/>
<dbReference type="InterPro" id="IPR051328">
    <property type="entry name" value="T7SS_ABC-Transporter"/>
</dbReference>
<evidence type="ECO:0000256" key="4">
    <source>
        <dbReference type="ARBA" id="ARBA00023136"/>
    </source>
</evidence>
<dbReference type="SUPFAM" id="SSF101967">
    <property type="entry name" value="Adhesin YadA, collagen-binding domain"/>
    <property type="match status" value="2"/>
</dbReference>
<dbReference type="NCBIfam" id="TIGR03057">
    <property type="entry name" value="xxxLxxG_by_4"/>
    <property type="match status" value="3"/>
</dbReference>
<keyword evidence="4 5" id="KW-0472">Membrane</keyword>
<keyword evidence="2 5" id="KW-0812">Transmembrane</keyword>
<dbReference type="PANTHER" id="PTHR43077:SF10">
    <property type="entry name" value="TRANSPORT PERMEASE PROTEIN"/>
    <property type="match status" value="1"/>
</dbReference>
<feature type="transmembrane region" description="Helical" evidence="5">
    <location>
        <begin position="584"/>
        <end position="603"/>
    </location>
</feature>
<evidence type="ECO:0000313" key="7">
    <source>
        <dbReference type="EMBL" id="RBP69162.1"/>
    </source>
</evidence>